<dbReference type="GO" id="GO:0004301">
    <property type="term" value="F:epoxide hydrolase activity"/>
    <property type="evidence" value="ECO:0007669"/>
    <property type="project" value="TreeGrafter"/>
</dbReference>
<gene>
    <name evidence="6" type="ORF">CERSUDRAFT_81053</name>
</gene>
<dbReference type="EMBL" id="KB445793">
    <property type="protein sequence ID" value="EMD39672.1"/>
    <property type="molecule type" value="Genomic_DNA"/>
</dbReference>
<reference evidence="6 7" key="1">
    <citation type="journal article" date="2012" name="Proc. Natl. Acad. Sci. U.S.A.">
        <title>Comparative genomics of Ceriporiopsis subvermispora and Phanerochaete chrysosporium provide insight into selective ligninolysis.</title>
        <authorList>
            <person name="Fernandez-Fueyo E."/>
            <person name="Ruiz-Duenas F.J."/>
            <person name="Ferreira P."/>
            <person name="Floudas D."/>
            <person name="Hibbett D.S."/>
            <person name="Canessa P."/>
            <person name="Larrondo L.F."/>
            <person name="James T.Y."/>
            <person name="Seelenfreund D."/>
            <person name="Lobos S."/>
            <person name="Polanco R."/>
            <person name="Tello M."/>
            <person name="Honda Y."/>
            <person name="Watanabe T."/>
            <person name="Watanabe T."/>
            <person name="Ryu J.S."/>
            <person name="Kubicek C.P."/>
            <person name="Schmoll M."/>
            <person name="Gaskell J."/>
            <person name="Hammel K.E."/>
            <person name="St John F.J."/>
            <person name="Vanden Wymelenberg A."/>
            <person name="Sabat G."/>
            <person name="Splinter BonDurant S."/>
            <person name="Syed K."/>
            <person name="Yadav J.S."/>
            <person name="Doddapaneni H."/>
            <person name="Subramanian V."/>
            <person name="Lavin J.L."/>
            <person name="Oguiza J.A."/>
            <person name="Perez G."/>
            <person name="Pisabarro A.G."/>
            <person name="Ramirez L."/>
            <person name="Santoyo F."/>
            <person name="Master E."/>
            <person name="Coutinho P.M."/>
            <person name="Henrissat B."/>
            <person name="Lombard V."/>
            <person name="Magnuson J.K."/>
            <person name="Kuees U."/>
            <person name="Hori C."/>
            <person name="Igarashi K."/>
            <person name="Samejima M."/>
            <person name="Held B.W."/>
            <person name="Barry K.W."/>
            <person name="LaButti K.M."/>
            <person name="Lapidus A."/>
            <person name="Lindquist E.A."/>
            <person name="Lucas S.M."/>
            <person name="Riley R."/>
            <person name="Salamov A.A."/>
            <person name="Hoffmeister D."/>
            <person name="Schwenk D."/>
            <person name="Hadar Y."/>
            <person name="Yarden O."/>
            <person name="de Vries R.P."/>
            <person name="Wiebenga A."/>
            <person name="Stenlid J."/>
            <person name="Eastwood D."/>
            <person name="Grigoriev I.V."/>
            <person name="Berka R.M."/>
            <person name="Blanchette R.A."/>
            <person name="Kersten P."/>
            <person name="Martinez A.T."/>
            <person name="Vicuna R."/>
            <person name="Cullen D."/>
        </authorList>
    </citation>
    <scope>NUCLEOTIDE SEQUENCE [LARGE SCALE GENOMIC DNA]</scope>
    <source>
        <strain evidence="6 7">B</strain>
    </source>
</reference>
<proteinExistence type="inferred from homology"/>
<dbReference type="InterPro" id="IPR029058">
    <property type="entry name" value="AB_hydrolase_fold"/>
</dbReference>
<dbReference type="Gene3D" id="3.40.50.1820">
    <property type="entry name" value="alpha/beta hydrolase"/>
    <property type="match status" value="1"/>
</dbReference>
<sequence>MPASDEHPFKVSVPDSDLELLHKKLELATLPDELEEAHWNYGVPLARVKQLLARWKDGFDWRKAEAEINIFPQFTRDIEVDGFGTLNIHYVHQRSNVEDSIPLLFIHGWPGHFMEAKKLIPLLTSTSPDHPTFHVVAISLPGYGFSEAPKKKGFTVAQYAEAANKLMLSLGYDQFVVQGGDWGHFVGKQMACTYANRSVKAFHTNIAVTGFPSLLSAPLIFLTALIKPWTAAERVGIERTQSHRKYGWGYFDIQSTRPQTLGYGLADSPVGLLAWIYEKLVTWTDDYPWEDDEVLTWVSIYWFSRAGPAASLRIYYEITQSGDLDRIPNLWAPVPVGFSSFPKDIVVLPTLWARCMGNVVHVSEHERGGHFAAFERPEDLAGDLRNMFITKGPAFGVVDGRTGYA</sequence>
<feature type="active site" description="Nucleophile" evidence="4">
    <location>
        <position position="181"/>
    </location>
</feature>
<dbReference type="InterPro" id="IPR000639">
    <property type="entry name" value="Epox_hydrolase-like"/>
</dbReference>
<dbReference type="PANTHER" id="PTHR21661">
    <property type="entry name" value="EPOXIDE HYDROLASE 1-RELATED"/>
    <property type="match status" value="1"/>
</dbReference>
<dbReference type="PANTHER" id="PTHR21661:SF35">
    <property type="entry name" value="EPOXIDE HYDROLASE"/>
    <property type="match status" value="1"/>
</dbReference>
<evidence type="ECO:0000259" key="5">
    <source>
        <dbReference type="Pfam" id="PF06441"/>
    </source>
</evidence>
<feature type="domain" description="Epoxide hydrolase N-terminal" evidence="5">
    <location>
        <begin position="7"/>
        <end position="115"/>
    </location>
</feature>
<dbReference type="SUPFAM" id="SSF53474">
    <property type="entry name" value="alpha/beta-Hydrolases"/>
    <property type="match status" value="1"/>
</dbReference>
<dbReference type="Proteomes" id="UP000016930">
    <property type="component" value="Unassembled WGS sequence"/>
</dbReference>
<dbReference type="InterPro" id="IPR010497">
    <property type="entry name" value="Epoxide_hydro_N"/>
</dbReference>
<dbReference type="GO" id="GO:0097176">
    <property type="term" value="P:epoxide metabolic process"/>
    <property type="evidence" value="ECO:0007669"/>
    <property type="project" value="TreeGrafter"/>
</dbReference>
<dbReference type="HOGENOM" id="CLU_019414_0_2_1"/>
<feature type="active site" description="Proton acceptor" evidence="4">
    <location>
        <position position="370"/>
    </location>
</feature>
<dbReference type="STRING" id="914234.M2RMH2"/>
<evidence type="ECO:0000256" key="4">
    <source>
        <dbReference type="PIRSR" id="PIRSR001112-1"/>
    </source>
</evidence>
<keyword evidence="7" id="KW-1185">Reference proteome</keyword>
<evidence type="ECO:0000256" key="1">
    <source>
        <dbReference type="ARBA" id="ARBA00010088"/>
    </source>
</evidence>
<dbReference type="PRINTS" id="PR00412">
    <property type="entry name" value="EPOXHYDRLASE"/>
</dbReference>
<evidence type="ECO:0000313" key="6">
    <source>
        <dbReference type="EMBL" id="EMD39672.1"/>
    </source>
</evidence>
<comment type="similarity">
    <text evidence="1">Belongs to the peptidase S33 family.</text>
</comment>
<dbReference type="Pfam" id="PF06441">
    <property type="entry name" value="EHN"/>
    <property type="match status" value="1"/>
</dbReference>
<accession>M2RMH2</accession>
<feature type="active site" description="Proton donor" evidence="4">
    <location>
        <position position="315"/>
    </location>
</feature>
<dbReference type="OrthoDB" id="7130006at2759"/>
<organism evidence="6 7">
    <name type="scientific">Ceriporiopsis subvermispora (strain B)</name>
    <name type="common">White-rot fungus</name>
    <name type="synonym">Gelatoporia subvermispora</name>
    <dbReference type="NCBI Taxonomy" id="914234"/>
    <lineage>
        <taxon>Eukaryota</taxon>
        <taxon>Fungi</taxon>
        <taxon>Dikarya</taxon>
        <taxon>Basidiomycota</taxon>
        <taxon>Agaricomycotina</taxon>
        <taxon>Agaricomycetes</taxon>
        <taxon>Polyporales</taxon>
        <taxon>Gelatoporiaceae</taxon>
        <taxon>Gelatoporia</taxon>
    </lineage>
</organism>
<name>M2RMH2_CERS8</name>
<dbReference type="AlphaFoldDB" id="M2RMH2"/>
<evidence type="ECO:0000256" key="2">
    <source>
        <dbReference type="ARBA" id="ARBA00022797"/>
    </source>
</evidence>
<evidence type="ECO:0000313" key="7">
    <source>
        <dbReference type="Proteomes" id="UP000016930"/>
    </source>
</evidence>
<evidence type="ECO:0000256" key="3">
    <source>
        <dbReference type="ARBA" id="ARBA00022801"/>
    </source>
</evidence>
<keyword evidence="3" id="KW-0378">Hydrolase</keyword>
<protein>
    <recommendedName>
        <fullName evidence="5">Epoxide hydrolase N-terminal domain-containing protein</fullName>
    </recommendedName>
</protein>
<dbReference type="InterPro" id="IPR016292">
    <property type="entry name" value="Epoxide_hydrolase"/>
</dbReference>
<dbReference type="PIRSF" id="PIRSF001112">
    <property type="entry name" value="Epoxide_hydrolase"/>
    <property type="match status" value="1"/>
</dbReference>
<keyword evidence="2" id="KW-0058">Aromatic hydrocarbons catabolism</keyword>